<accession>A0A165MNC7</accession>
<proteinExistence type="inferred from homology"/>
<dbReference type="GO" id="GO:0033314">
    <property type="term" value="P:mitotic DNA replication checkpoint signaling"/>
    <property type="evidence" value="ECO:0007669"/>
    <property type="project" value="TreeGrafter"/>
</dbReference>
<comment type="subcellular location">
    <subcellularLocation>
        <location evidence="1">Nucleus</location>
    </subcellularLocation>
</comment>
<dbReference type="GO" id="GO:0035861">
    <property type="term" value="C:site of double-strand break"/>
    <property type="evidence" value="ECO:0007669"/>
    <property type="project" value="TreeGrafter"/>
</dbReference>
<dbReference type="GO" id="GO:0000724">
    <property type="term" value="P:double-strand break repair via homologous recombination"/>
    <property type="evidence" value="ECO:0007669"/>
    <property type="project" value="TreeGrafter"/>
</dbReference>
<dbReference type="PIRSF" id="PIRSF011312">
    <property type="entry name" value="Cell_cycle_HUS1"/>
    <property type="match status" value="1"/>
</dbReference>
<evidence type="ECO:0000256" key="1">
    <source>
        <dbReference type="ARBA" id="ARBA00004123"/>
    </source>
</evidence>
<dbReference type="GO" id="GO:0044778">
    <property type="term" value="P:meiotic DNA integrity checkpoint signaling"/>
    <property type="evidence" value="ECO:0007669"/>
    <property type="project" value="TreeGrafter"/>
</dbReference>
<evidence type="ECO:0000313" key="6">
    <source>
        <dbReference type="Proteomes" id="UP000076727"/>
    </source>
</evidence>
<evidence type="ECO:0000313" key="5">
    <source>
        <dbReference type="EMBL" id="KZT65911.1"/>
    </source>
</evidence>
<dbReference type="AlphaFoldDB" id="A0A165MNC7"/>
<dbReference type="GO" id="GO:0030896">
    <property type="term" value="C:checkpoint clamp complex"/>
    <property type="evidence" value="ECO:0007669"/>
    <property type="project" value="InterPro"/>
</dbReference>
<organism evidence="5 6">
    <name type="scientific">Daedalea quercina L-15889</name>
    <dbReference type="NCBI Taxonomy" id="1314783"/>
    <lineage>
        <taxon>Eukaryota</taxon>
        <taxon>Fungi</taxon>
        <taxon>Dikarya</taxon>
        <taxon>Basidiomycota</taxon>
        <taxon>Agaricomycotina</taxon>
        <taxon>Agaricomycetes</taxon>
        <taxon>Polyporales</taxon>
        <taxon>Fomitopsis</taxon>
    </lineage>
</organism>
<dbReference type="Proteomes" id="UP000076727">
    <property type="component" value="Unassembled WGS sequence"/>
</dbReference>
<dbReference type="GO" id="GO:0005730">
    <property type="term" value="C:nucleolus"/>
    <property type="evidence" value="ECO:0007669"/>
    <property type="project" value="InterPro"/>
</dbReference>
<dbReference type="InterPro" id="IPR046938">
    <property type="entry name" value="DNA_clamp_sf"/>
</dbReference>
<dbReference type="GO" id="GO:0000723">
    <property type="term" value="P:telomere maintenance"/>
    <property type="evidence" value="ECO:0007669"/>
    <property type="project" value="TreeGrafter"/>
</dbReference>
<dbReference type="GO" id="GO:0006289">
    <property type="term" value="P:nucleotide-excision repair"/>
    <property type="evidence" value="ECO:0007669"/>
    <property type="project" value="TreeGrafter"/>
</dbReference>
<evidence type="ECO:0000256" key="4">
    <source>
        <dbReference type="PIRNR" id="PIRNR011312"/>
    </source>
</evidence>
<protein>
    <recommendedName>
        <fullName evidence="4">Checkpoint protein</fullName>
    </recommendedName>
</protein>
<dbReference type="SUPFAM" id="SSF55979">
    <property type="entry name" value="DNA clamp"/>
    <property type="match status" value="1"/>
</dbReference>
<name>A0A165MNC7_9APHY</name>
<keyword evidence="6" id="KW-1185">Reference proteome</keyword>
<gene>
    <name evidence="5" type="ORF">DAEQUDRAFT_715872</name>
</gene>
<dbReference type="InterPro" id="IPR007150">
    <property type="entry name" value="HUS1/Mec3"/>
</dbReference>
<dbReference type="Pfam" id="PF04005">
    <property type="entry name" value="Hus1"/>
    <property type="match status" value="1"/>
</dbReference>
<dbReference type="GO" id="GO:0031573">
    <property type="term" value="P:mitotic intra-S DNA damage checkpoint signaling"/>
    <property type="evidence" value="ECO:0007669"/>
    <property type="project" value="TreeGrafter"/>
</dbReference>
<dbReference type="Gene3D" id="3.70.10.10">
    <property type="match status" value="1"/>
</dbReference>
<dbReference type="PANTHER" id="PTHR12900">
    <property type="entry name" value="MITOTIC AND DNA DAMAGE CHECKPOINT PROTEIN HUS1"/>
    <property type="match status" value="1"/>
</dbReference>
<reference evidence="5 6" key="1">
    <citation type="journal article" date="2016" name="Mol. Biol. Evol.">
        <title>Comparative Genomics of Early-Diverging Mushroom-Forming Fungi Provides Insights into the Origins of Lignocellulose Decay Capabilities.</title>
        <authorList>
            <person name="Nagy L.G."/>
            <person name="Riley R."/>
            <person name="Tritt A."/>
            <person name="Adam C."/>
            <person name="Daum C."/>
            <person name="Floudas D."/>
            <person name="Sun H."/>
            <person name="Yadav J.S."/>
            <person name="Pangilinan J."/>
            <person name="Larsson K.H."/>
            <person name="Matsuura K."/>
            <person name="Barry K."/>
            <person name="Labutti K."/>
            <person name="Kuo R."/>
            <person name="Ohm R.A."/>
            <person name="Bhattacharya S.S."/>
            <person name="Shirouzu T."/>
            <person name="Yoshinaga Y."/>
            <person name="Martin F.M."/>
            <person name="Grigoriev I.V."/>
            <person name="Hibbett D.S."/>
        </authorList>
    </citation>
    <scope>NUCLEOTIDE SEQUENCE [LARGE SCALE GENOMIC DNA]</scope>
    <source>
        <strain evidence="5 6">L-15889</strain>
    </source>
</reference>
<keyword evidence="3" id="KW-0539">Nucleus</keyword>
<dbReference type="OrthoDB" id="337750at2759"/>
<dbReference type="EMBL" id="KV429098">
    <property type="protein sequence ID" value="KZT65911.1"/>
    <property type="molecule type" value="Genomic_DNA"/>
</dbReference>
<dbReference type="PANTHER" id="PTHR12900:SF0">
    <property type="entry name" value="CHECKPOINT PROTEIN"/>
    <property type="match status" value="1"/>
</dbReference>
<dbReference type="InterPro" id="IPR016580">
    <property type="entry name" value="HUS1"/>
</dbReference>
<sequence>MRFRANIEHVNTFYKISQAVEKLQKRCIIKFTESEMHIICNNDAGEGGIQVWSQIKVSSLFTDYRIQSNANNEIFLALSAEAMTAALRSAAAPSGQQGAFSADAEVVVRLVKRSDVATLSFEILTTTRMGRGVRIAHDVRIEILKREDVSRLKEPMCPEPEVHILLPPLAKLRTVVERMRPLAADVIGIRANLSGCLQLCAQTDAARVDVSWNGLSNPTMAQDPSTQDPDNSEARDPTTLYGVLVSLKSLQKFLNSHVVSTTTIACICQNHCIIMYVYIGEVAEAGGVLTFYVPAIIE</sequence>
<evidence type="ECO:0000256" key="2">
    <source>
        <dbReference type="ARBA" id="ARBA00005563"/>
    </source>
</evidence>
<dbReference type="STRING" id="1314783.A0A165MNC7"/>
<evidence type="ECO:0000256" key="3">
    <source>
        <dbReference type="ARBA" id="ARBA00023242"/>
    </source>
</evidence>
<comment type="similarity">
    <text evidence="2 4">Belongs to the HUS1 family.</text>
</comment>